<comment type="caution">
    <text evidence="1">The sequence shown here is derived from an EMBL/GenBank/DDBJ whole genome shotgun (WGS) entry which is preliminary data.</text>
</comment>
<keyword evidence="2" id="KW-1185">Reference proteome</keyword>
<proteinExistence type="predicted"/>
<protein>
    <submittedName>
        <fullName evidence="1">DUF1853 family protein</fullName>
    </submittedName>
</protein>
<dbReference type="Pfam" id="PF08907">
    <property type="entry name" value="DUF1853"/>
    <property type="match status" value="1"/>
</dbReference>
<accession>A0ABX0YFX2</accession>
<name>A0ABX0YFX2_9PSED</name>
<reference evidence="1 2" key="1">
    <citation type="submission" date="2020-03" db="EMBL/GenBank/DDBJ databases">
        <authorList>
            <person name="Wang L."/>
            <person name="He N."/>
            <person name="Li Y."/>
            <person name="Fang Y."/>
            <person name="Zhang F."/>
        </authorList>
    </citation>
    <scope>NUCLEOTIDE SEQUENCE [LARGE SCALE GENOMIC DNA]</scope>
    <source>
        <strain evidence="2">hsmgli-8</strain>
    </source>
</reference>
<sequence>MNPFASLAHLPRLLRRPAVRDLAWVVTSPAMLSQAPWAQRHPLKGSDWAHDPEGLVRWLRLLDQDDASLSDWLAVSSSHRLGLYYERLWQFALREAPGVELLAANLPIRDNGHTLGEMDAVLRDRDGVHHLELAVKFYLGRDDASGEDTCDWLGPGRDDRLDRKLLHLSGHQLPMANTPAARQRLSALGIAAPQPWLWLGGYLFYSWHAHGEAPAGAHPDHLRGDWVHRCQWPALAANAQGYWQPLPHAQWLAPARMLTSELWDTFTFHRWLDDLPSDAPAQLVVRMVPEGEFAHEAQRLFLVGDDWPG</sequence>
<dbReference type="Proteomes" id="UP000746535">
    <property type="component" value="Unassembled WGS sequence"/>
</dbReference>
<gene>
    <name evidence="1" type="ORF">HBH25_09495</name>
</gene>
<organism evidence="1 2">
    <name type="scientific">Pseudomonas quercus</name>
    <dbReference type="NCBI Taxonomy" id="2722792"/>
    <lineage>
        <taxon>Bacteria</taxon>
        <taxon>Pseudomonadati</taxon>
        <taxon>Pseudomonadota</taxon>
        <taxon>Gammaproteobacteria</taxon>
        <taxon>Pseudomonadales</taxon>
        <taxon>Pseudomonadaceae</taxon>
        <taxon>Pseudomonas</taxon>
    </lineage>
</organism>
<dbReference type="RefSeq" id="WP_168083670.1">
    <property type="nucleotide sequence ID" value="NZ_JAAVJI010000004.1"/>
</dbReference>
<dbReference type="InterPro" id="IPR015003">
    <property type="entry name" value="DUF1853"/>
</dbReference>
<evidence type="ECO:0000313" key="1">
    <source>
        <dbReference type="EMBL" id="NJP01099.1"/>
    </source>
</evidence>
<dbReference type="EMBL" id="JAAVJI010000004">
    <property type="protein sequence ID" value="NJP01099.1"/>
    <property type="molecule type" value="Genomic_DNA"/>
</dbReference>
<evidence type="ECO:0000313" key="2">
    <source>
        <dbReference type="Proteomes" id="UP000746535"/>
    </source>
</evidence>